<organism evidence="1 2">
    <name type="scientific">Paractinoplanes rhizophilus</name>
    <dbReference type="NCBI Taxonomy" id="1416877"/>
    <lineage>
        <taxon>Bacteria</taxon>
        <taxon>Bacillati</taxon>
        <taxon>Actinomycetota</taxon>
        <taxon>Actinomycetes</taxon>
        <taxon>Micromonosporales</taxon>
        <taxon>Micromonosporaceae</taxon>
        <taxon>Paractinoplanes</taxon>
    </lineage>
</organism>
<reference evidence="2" key="1">
    <citation type="journal article" date="2019" name="Int. J. Syst. Evol. Microbiol.">
        <title>The Global Catalogue of Microorganisms (GCM) 10K type strain sequencing project: providing services to taxonomists for standard genome sequencing and annotation.</title>
        <authorList>
            <consortium name="The Broad Institute Genomics Platform"/>
            <consortium name="The Broad Institute Genome Sequencing Center for Infectious Disease"/>
            <person name="Wu L."/>
            <person name="Ma J."/>
        </authorList>
    </citation>
    <scope>NUCLEOTIDE SEQUENCE [LARGE SCALE GENOMIC DNA]</scope>
    <source>
        <strain evidence="2">XZYJT-10</strain>
    </source>
</reference>
<dbReference type="EMBL" id="JBHTBJ010000001">
    <property type="protein sequence ID" value="MFC7273024.1"/>
    <property type="molecule type" value="Genomic_DNA"/>
</dbReference>
<protein>
    <recommendedName>
        <fullName evidence="3">YndJ-like protein</fullName>
    </recommendedName>
</protein>
<name>A0ABW2HIL2_9ACTN</name>
<dbReference type="Proteomes" id="UP001596548">
    <property type="component" value="Unassembled WGS sequence"/>
</dbReference>
<evidence type="ECO:0000313" key="2">
    <source>
        <dbReference type="Proteomes" id="UP001596548"/>
    </source>
</evidence>
<sequence length="426" mass="44472">MTSGKRASGIAFAAAVGALSGAALTGRRGAGAATAGALAGAAALAATEAVARARQRPGEIPAWWSRVVMSGALAAQAGWLGGRLTKAGPVAVGLAAGSVAGALGLRPQKVALGPVVGAAVGAAWRRAAGPSAPPAAVAASAVVGVRALSAVLFRDPQVGLLAEQVPAAELPFVVPLEARTRYVGTDYVRGLAEVLGGTYEADAQDVGIVASLDDLAGPQFDPAAVDPLVREFYEHTTRFRLDIVPEWRLWVRPGYLLYRTLVARPVGQANVPMNQRETLRGVRSRIDTITPEGSGLIGVRGWIRSFADTDEPIYVGVYTTYRHEGRGYVSVGFPVPQGNFTATLLPQPRPGGGLVLSSRSDLPHPGHYLSYIDPATRELTTLAVHGFAEQLDVHAEGGQLRAEHAFSLFGLPFLVLHYTIHRKAAA</sequence>
<accession>A0ABW2HIL2</accession>
<evidence type="ECO:0008006" key="3">
    <source>
        <dbReference type="Google" id="ProtNLM"/>
    </source>
</evidence>
<proteinExistence type="predicted"/>
<evidence type="ECO:0000313" key="1">
    <source>
        <dbReference type="EMBL" id="MFC7273024.1"/>
    </source>
</evidence>
<gene>
    <name evidence="1" type="ORF">ACFQS1_03430</name>
</gene>
<keyword evidence="2" id="KW-1185">Reference proteome</keyword>
<dbReference type="RefSeq" id="WP_378964487.1">
    <property type="nucleotide sequence ID" value="NZ_JBHTBJ010000001.1"/>
</dbReference>
<comment type="caution">
    <text evidence="1">The sequence shown here is derived from an EMBL/GenBank/DDBJ whole genome shotgun (WGS) entry which is preliminary data.</text>
</comment>